<feature type="binding site" evidence="7">
    <location>
        <position position="142"/>
    </location>
    <ligand>
        <name>S-adenosyl-L-methionine</name>
        <dbReference type="ChEBI" id="CHEBI:59789"/>
    </ligand>
</feature>
<dbReference type="InterPro" id="IPR055361">
    <property type="entry name" value="tRNA_methyltr_TrmB_bact"/>
</dbReference>
<evidence type="ECO:0000256" key="6">
    <source>
        <dbReference type="ARBA" id="ARBA00022694"/>
    </source>
</evidence>
<feature type="binding site" evidence="7">
    <location>
        <position position="68"/>
    </location>
    <ligand>
        <name>S-adenosyl-L-methionine</name>
        <dbReference type="ChEBI" id="CHEBI:59789"/>
    </ligand>
</feature>
<evidence type="ECO:0000256" key="5">
    <source>
        <dbReference type="ARBA" id="ARBA00022691"/>
    </source>
</evidence>
<keyword evidence="4 7" id="KW-0808">Transferase</keyword>
<comment type="caution">
    <text evidence="7">Lacks conserved residue(s) required for the propagation of feature annotation.</text>
</comment>
<dbReference type="InterPro" id="IPR003358">
    <property type="entry name" value="tRNA_(Gua-N-7)_MeTrfase_Trmb"/>
</dbReference>
<evidence type="ECO:0000256" key="3">
    <source>
        <dbReference type="ARBA" id="ARBA00022603"/>
    </source>
</evidence>
<keyword evidence="9" id="KW-1185">Reference proteome</keyword>
<evidence type="ECO:0000256" key="2">
    <source>
        <dbReference type="ARBA" id="ARBA00003015"/>
    </source>
</evidence>
<dbReference type="PANTHER" id="PTHR23417:SF14">
    <property type="entry name" value="PENTACOTRIPEPTIDE-REPEAT REGION OF PRORP DOMAIN-CONTAINING PROTEIN"/>
    <property type="match status" value="1"/>
</dbReference>
<proteinExistence type="inferred from homology"/>
<dbReference type="NCBIfam" id="TIGR00091">
    <property type="entry name" value="tRNA (guanosine(46)-N7)-methyltransferase TrmB"/>
    <property type="match status" value="1"/>
</dbReference>
<evidence type="ECO:0000313" key="8">
    <source>
        <dbReference type="EMBL" id="MBP1851309.1"/>
    </source>
</evidence>
<keyword evidence="3 7" id="KW-0489">Methyltransferase</keyword>
<comment type="catalytic activity">
    <reaction evidence="1 7">
        <text>guanosine(46) in tRNA + S-adenosyl-L-methionine = N(7)-methylguanosine(46) in tRNA + S-adenosyl-L-homocysteine</text>
        <dbReference type="Rhea" id="RHEA:42708"/>
        <dbReference type="Rhea" id="RHEA-COMP:10188"/>
        <dbReference type="Rhea" id="RHEA-COMP:10189"/>
        <dbReference type="ChEBI" id="CHEBI:57856"/>
        <dbReference type="ChEBI" id="CHEBI:59789"/>
        <dbReference type="ChEBI" id="CHEBI:74269"/>
        <dbReference type="ChEBI" id="CHEBI:74480"/>
        <dbReference type="EC" id="2.1.1.33"/>
    </reaction>
</comment>
<feature type="binding site" evidence="7">
    <location>
        <position position="146"/>
    </location>
    <ligand>
        <name>substrate</name>
    </ligand>
</feature>
<organism evidence="8 9">
    <name type="scientific">Rhizobium halophytocola</name>
    <dbReference type="NCBI Taxonomy" id="735519"/>
    <lineage>
        <taxon>Bacteria</taxon>
        <taxon>Pseudomonadati</taxon>
        <taxon>Pseudomonadota</taxon>
        <taxon>Alphaproteobacteria</taxon>
        <taxon>Hyphomicrobiales</taxon>
        <taxon>Rhizobiaceae</taxon>
        <taxon>Rhizobium/Agrobacterium group</taxon>
        <taxon>Rhizobium</taxon>
    </lineage>
</organism>
<feature type="binding site" evidence="7">
    <location>
        <begin position="216"/>
        <end position="219"/>
    </location>
    <ligand>
        <name>substrate</name>
    </ligand>
</feature>
<name>A0ABS4E043_9HYPH</name>
<comment type="similarity">
    <text evidence="7">Belongs to the class I-like SAM-binding methyltransferase superfamily. TrmB family.</text>
</comment>
<keyword evidence="5 7" id="KW-0949">S-adenosyl-L-methionine</keyword>
<keyword evidence="6 7" id="KW-0819">tRNA processing</keyword>
<comment type="function">
    <text evidence="2 7">Catalyzes the formation of N(7)-methylguanine at position 46 (m7G46) in tRNA.</text>
</comment>
<feature type="binding site" evidence="7">
    <location>
        <position position="178"/>
    </location>
    <ligand>
        <name>substrate</name>
    </ligand>
</feature>
<evidence type="ECO:0000256" key="7">
    <source>
        <dbReference type="HAMAP-Rule" id="MF_01057"/>
    </source>
</evidence>
<dbReference type="GO" id="GO:0008176">
    <property type="term" value="F:tRNA (guanine(46)-N7)-methyltransferase activity"/>
    <property type="evidence" value="ECO:0007669"/>
    <property type="project" value="UniProtKB-EC"/>
</dbReference>
<dbReference type="PANTHER" id="PTHR23417">
    <property type="entry name" value="3-DEOXY-D-MANNO-OCTULOSONIC-ACID TRANSFERASE/TRNA GUANINE-N 7 - -METHYLTRANSFERASE"/>
    <property type="match status" value="1"/>
</dbReference>
<protein>
    <recommendedName>
        <fullName evidence="7">tRNA (guanine-N(7)-)-methyltransferase</fullName>
        <ecNumber evidence="7">2.1.1.33</ecNumber>
    </recommendedName>
    <alternativeName>
        <fullName evidence="7">tRNA (guanine(46)-N(7))-methyltransferase</fullName>
    </alternativeName>
    <alternativeName>
        <fullName evidence="7">tRNA(m7G46)-methyltransferase</fullName>
    </alternativeName>
</protein>
<feature type="binding site" evidence="7">
    <location>
        <position position="120"/>
    </location>
    <ligand>
        <name>S-adenosyl-L-methionine</name>
        <dbReference type="ChEBI" id="CHEBI:59789"/>
    </ligand>
</feature>
<evidence type="ECO:0000256" key="4">
    <source>
        <dbReference type="ARBA" id="ARBA00022679"/>
    </source>
</evidence>
<feature type="binding site" evidence="7">
    <location>
        <position position="93"/>
    </location>
    <ligand>
        <name>S-adenosyl-L-methionine</name>
        <dbReference type="ChEBI" id="CHEBI:59789"/>
    </ligand>
</feature>
<dbReference type="Proteomes" id="UP000759443">
    <property type="component" value="Unassembled WGS sequence"/>
</dbReference>
<reference evidence="8 9" key="1">
    <citation type="submission" date="2021-03" db="EMBL/GenBank/DDBJ databases">
        <title>Genomic Encyclopedia of Type Strains, Phase IV (KMG-IV): sequencing the most valuable type-strain genomes for metagenomic binning, comparative biology and taxonomic classification.</title>
        <authorList>
            <person name="Goeker M."/>
        </authorList>
    </citation>
    <scope>NUCLEOTIDE SEQUENCE [LARGE SCALE GENOMIC DNA]</scope>
    <source>
        <strain evidence="8 9">DSM 21600</strain>
    </source>
</reference>
<dbReference type="Gene3D" id="3.40.50.150">
    <property type="entry name" value="Vaccinia Virus protein VP39"/>
    <property type="match status" value="1"/>
</dbReference>
<evidence type="ECO:0000256" key="1">
    <source>
        <dbReference type="ARBA" id="ARBA00000142"/>
    </source>
</evidence>
<dbReference type="EC" id="2.1.1.33" evidence="7"/>
<gene>
    <name evidence="7" type="primary">trmB</name>
    <name evidence="8" type="ORF">J2Z17_002754</name>
</gene>
<evidence type="ECO:0000313" key="9">
    <source>
        <dbReference type="Proteomes" id="UP000759443"/>
    </source>
</evidence>
<sequence length="242" mass="27713">MNDELDMSGRPSRATEAFFGRRKGKPLRDLQVERMEHLLPALKVDLSTAPPSELAALFPGPVERLRLEIGFGGGEHLVHRASENPRTAFIGVEPFVNSMAKLLASVEERGLENIRVYDDDATQLLDWMPEASIDHIDLLYPDPWPKKKHWKRRFVSQVNLQRFHRVLKPGGRFCFASDIDTYVNWTLLHCRDHGGFEWTAKEAADWITPFQTWPGTRYEAKAKREGRTSAYLTFNKIDLPAA</sequence>
<comment type="caution">
    <text evidence="8">The sequence shown here is derived from an EMBL/GenBank/DDBJ whole genome shotgun (WGS) entry which is preliminary data.</text>
</comment>
<dbReference type="HAMAP" id="MF_01057">
    <property type="entry name" value="tRNA_methyltr_TrmB"/>
    <property type="match status" value="1"/>
</dbReference>
<dbReference type="Pfam" id="PF02390">
    <property type="entry name" value="Methyltransf_4"/>
    <property type="match status" value="1"/>
</dbReference>
<dbReference type="PROSITE" id="PS51625">
    <property type="entry name" value="SAM_MT_TRMB"/>
    <property type="match status" value="1"/>
</dbReference>
<dbReference type="CDD" id="cd02440">
    <property type="entry name" value="AdoMet_MTases"/>
    <property type="match status" value="1"/>
</dbReference>
<dbReference type="EMBL" id="JAGGJU010000007">
    <property type="protein sequence ID" value="MBP1851309.1"/>
    <property type="molecule type" value="Genomic_DNA"/>
</dbReference>
<dbReference type="InterPro" id="IPR029063">
    <property type="entry name" value="SAM-dependent_MTases_sf"/>
</dbReference>
<accession>A0ABS4E043</accession>
<dbReference type="SUPFAM" id="SSF53335">
    <property type="entry name" value="S-adenosyl-L-methionine-dependent methyltransferases"/>
    <property type="match status" value="1"/>
</dbReference>
<comment type="pathway">
    <text evidence="7">tRNA modification; N(7)-methylguanine-tRNA biosynthesis.</text>
</comment>